<proteinExistence type="predicted"/>
<feature type="non-terminal residue" evidence="1">
    <location>
        <position position="1"/>
    </location>
</feature>
<dbReference type="AlphaFoldDB" id="A0A8J5IWX6"/>
<protein>
    <submittedName>
        <fullName evidence="1">Uncharacterized protein</fullName>
    </submittedName>
</protein>
<accession>A0A8J5IWX6</accession>
<dbReference type="EMBL" id="JAENGY010000329">
    <property type="protein sequence ID" value="KAG6965699.1"/>
    <property type="molecule type" value="Genomic_DNA"/>
</dbReference>
<evidence type="ECO:0000313" key="1">
    <source>
        <dbReference type="EMBL" id="KAG6965699.1"/>
    </source>
</evidence>
<name>A0A8J5IWX6_9STRA</name>
<sequence>RVIPLSRTIVSHPTHLTRSVHSNGVPLVPLVPPSATSSAVEGSDSQLPFSWTPNAAETLLRLRFDSMPLSRLKKPKAARRCLKYVGS</sequence>
<comment type="caution">
    <text evidence="1">The sequence shown here is derived from an EMBL/GenBank/DDBJ whole genome shotgun (WGS) entry which is preliminary data.</text>
</comment>
<keyword evidence="2" id="KW-1185">Reference proteome</keyword>
<gene>
    <name evidence="1" type="ORF">JG688_00007077</name>
</gene>
<organism evidence="1 2">
    <name type="scientific">Phytophthora aleatoria</name>
    <dbReference type="NCBI Taxonomy" id="2496075"/>
    <lineage>
        <taxon>Eukaryota</taxon>
        <taxon>Sar</taxon>
        <taxon>Stramenopiles</taxon>
        <taxon>Oomycota</taxon>
        <taxon>Peronosporomycetes</taxon>
        <taxon>Peronosporales</taxon>
        <taxon>Peronosporaceae</taxon>
        <taxon>Phytophthora</taxon>
    </lineage>
</organism>
<dbReference type="Proteomes" id="UP000709295">
    <property type="component" value="Unassembled WGS sequence"/>
</dbReference>
<evidence type="ECO:0000313" key="2">
    <source>
        <dbReference type="Proteomes" id="UP000709295"/>
    </source>
</evidence>
<reference evidence="1" key="1">
    <citation type="submission" date="2021-01" db="EMBL/GenBank/DDBJ databases">
        <title>Phytophthora aleatoria, a newly-described species from Pinus radiata is distinct from Phytophthora cactorum isolates based on comparative genomics.</title>
        <authorList>
            <person name="Mcdougal R."/>
            <person name="Panda P."/>
            <person name="Williams N."/>
            <person name="Studholme D.J."/>
        </authorList>
    </citation>
    <scope>NUCLEOTIDE SEQUENCE</scope>
    <source>
        <strain evidence="1">NZFS 4037</strain>
    </source>
</reference>